<dbReference type="Pfam" id="PF03845">
    <property type="entry name" value="Spore_permease"/>
    <property type="match status" value="1"/>
</dbReference>
<dbReference type="InterPro" id="IPR004761">
    <property type="entry name" value="Spore_GerAB"/>
</dbReference>
<feature type="transmembrane region" description="Helical" evidence="8">
    <location>
        <begin position="145"/>
        <end position="164"/>
    </location>
</feature>
<evidence type="ECO:0000256" key="2">
    <source>
        <dbReference type="ARBA" id="ARBA00007998"/>
    </source>
</evidence>
<dbReference type="NCBIfam" id="TIGR00912">
    <property type="entry name" value="2A0309"/>
    <property type="match status" value="1"/>
</dbReference>
<evidence type="ECO:0000256" key="5">
    <source>
        <dbReference type="ARBA" id="ARBA00022692"/>
    </source>
</evidence>
<dbReference type="PANTHER" id="PTHR34975:SF2">
    <property type="entry name" value="SPORE GERMINATION PROTEIN A2"/>
    <property type="match status" value="1"/>
</dbReference>
<comment type="subcellular location">
    <subcellularLocation>
        <location evidence="1">Membrane</location>
        <topology evidence="1">Multi-pass membrane protein</topology>
    </subcellularLocation>
</comment>
<name>A0ABT3DI62_9BACI</name>
<keyword evidence="7 8" id="KW-0472">Membrane</keyword>
<dbReference type="EMBL" id="JAOYEY010000043">
    <property type="protein sequence ID" value="MCV9886755.1"/>
    <property type="molecule type" value="Genomic_DNA"/>
</dbReference>
<feature type="transmembrane region" description="Helical" evidence="8">
    <location>
        <begin position="270"/>
        <end position="295"/>
    </location>
</feature>
<evidence type="ECO:0000313" key="9">
    <source>
        <dbReference type="EMBL" id="MCV9886755.1"/>
    </source>
</evidence>
<accession>A0ABT3DI62</accession>
<evidence type="ECO:0000256" key="8">
    <source>
        <dbReference type="SAM" id="Phobius"/>
    </source>
</evidence>
<evidence type="ECO:0000256" key="7">
    <source>
        <dbReference type="ARBA" id="ARBA00023136"/>
    </source>
</evidence>
<comment type="caution">
    <text evidence="9">The sequence shown here is derived from an EMBL/GenBank/DDBJ whole genome shotgun (WGS) entry which is preliminary data.</text>
</comment>
<dbReference type="RefSeq" id="WP_264143299.1">
    <property type="nucleotide sequence ID" value="NZ_JAOYEY010000043.1"/>
</dbReference>
<reference evidence="9 10" key="1">
    <citation type="submission" date="2022-10" db="EMBL/GenBank/DDBJ databases">
        <title>Draft genome assembly of moderately radiation resistant bacterium Metabacillus halosaccharovorans.</title>
        <authorList>
            <person name="Pal S."/>
            <person name="Gopinathan A."/>
        </authorList>
    </citation>
    <scope>NUCLEOTIDE SEQUENCE [LARGE SCALE GENOMIC DNA]</scope>
    <source>
        <strain evidence="9 10">VITHBRA001</strain>
    </source>
</reference>
<evidence type="ECO:0000256" key="1">
    <source>
        <dbReference type="ARBA" id="ARBA00004141"/>
    </source>
</evidence>
<dbReference type="Gene3D" id="1.20.1740.10">
    <property type="entry name" value="Amino acid/polyamine transporter I"/>
    <property type="match status" value="1"/>
</dbReference>
<feature type="transmembrane region" description="Helical" evidence="8">
    <location>
        <begin position="119"/>
        <end position="138"/>
    </location>
</feature>
<dbReference type="Proteomes" id="UP001526147">
    <property type="component" value="Unassembled WGS sequence"/>
</dbReference>
<dbReference type="PANTHER" id="PTHR34975">
    <property type="entry name" value="SPORE GERMINATION PROTEIN A2"/>
    <property type="match status" value="1"/>
</dbReference>
<feature type="transmembrane region" description="Helical" evidence="8">
    <location>
        <begin position="221"/>
        <end position="242"/>
    </location>
</feature>
<protein>
    <submittedName>
        <fullName evidence="9">Endospore germination permease</fullName>
    </submittedName>
</protein>
<feature type="transmembrane region" description="Helical" evidence="8">
    <location>
        <begin position="191"/>
        <end position="209"/>
    </location>
</feature>
<gene>
    <name evidence="9" type="ORF">OIH86_14040</name>
</gene>
<feature type="transmembrane region" description="Helical" evidence="8">
    <location>
        <begin position="340"/>
        <end position="358"/>
    </location>
</feature>
<keyword evidence="5 8" id="KW-0812">Transmembrane</keyword>
<keyword evidence="3" id="KW-0813">Transport</keyword>
<keyword evidence="6 8" id="KW-1133">Transmembrane helix</keyword>
<feature type="transmembrane region" description="Helical" evidence="8">
    <location>
        <begin position="12"/>
        <end position="34"/>
    </location>
</feature>
<evidence type="ECO:0000256" key="4">
    <source>
        <dbReference type="ARBA" id="ARBA00022544"/>
    </source>
</evidence>
<comment type="similarity">
    <text evidence="2">Belongs to the amino acid-polyamine-organocation (APC) superfamily. Spore germination protein (SGP) (TC 2.A.3.9) family.</text>
</comment>
<evidence type="ECO:0000256" key="3">
    <source>
        <dbReference type="ARBA" id="ARBA00022448"/>
    </source>
</evidence>
<feature type="transmembrane region" description="Helical" evidence="8">
    <location>
        <begin position="40"/>
        <end position="58"/>
    </location>
</feature>
<sequence length="369" mass="41718">MLEKGKINTGEFEIIVIIFTLGSTILVGPSLLASYAKQDAWIASFLSLMIGLCFIFLYNQLTSFYPEMTFIEMTKNILGSWIGGVVSFLFIIYFFIISAGLLREIGDFLTTQILVETPIQTILISFILISMAGVKLGIEVISRAAIIFFPWMIMMLALLFLFLIPEVEISNIQPIYGEGFKAIARATYSSLGLPYLELFIFLMITPYVSNKQRLKKSFYKGTIIGGVVLSILIIFSIIVLGADFTARHAYPSYILGKKISLGTVIERLEVIVAIIWFFSMYFKLTICYYGITLGLAQIFKLKSYKILVFPLAFLLVTFSIILYPDIVYFQDFLAHTWTPYSLTICFFIPCIIVFAANVKKVKTNKESGR</sequence>
<organism evidence="9 10">
    <name type="scientific">Metabacillus halosaccharovorans</name>
    <dbReference type="NCBI Taxonomy" id="930124"/>
    <lineage>
        <taxon>Bacteria</taxon>
        <taxon>Bacillati</taxon>
        <taxon>Bacillota</taxon>
        <taxon>Bacilli</taxon>
        <taxon>Bacillales</taxon>
        <taxon>Bacillaceae</taxon>
        <taxon>Metabacillus</taxon>
    </lineage>
</organism>
<evidence type="ECO:0000256" key="6">
    <source>
        <dbReference type="ARBA" id="ARBA00022989"/>
    </source>
</evidence>
<keyword evidence="10" id="KW-1185">Reference proteome</keyword>
<feature type="transmembrane region" description="Helical" evidence="8">
    <location>
        <begin position="307"/>
        <end position="328"/>
    </location>
</feature>
<evidence type="ECO:0000313" key="10">
    <source>
        <dbReference type="Proteomes" id="UP001526147"/>
    </source>
</evidence>
<proteinExistence type="inferred from homology"/>
<keyword evidence="4" id="KW-0309">Germination</keyword>
<feature type="transmembrane region" description="Helical" evidence="8">
    <location>
        <begin position="78"/>
        <end position="99"/>
    </location>
</feature>